<feature type="binding site" evidence="12">
    <location>
        <position position="321"/>
    </location>
    <ligand>
        <name>UDP-N-acetyl-alpha-D-glucosamine</name>
        <dbReference type="ChEBI" id="CHEBI:57705"/>
    </ligand>
</feature>
<evidence type="ECO:0000256" key="2">
    <source>
        <dbReference type="ARBA" id="ARBA00004752"/>
    </source>
</evidence>
<dbReference type="InterPro" id="IPR036968">
    <property type="entry name" value="Enolpyruvate_Tfrase_sf"/>
</dbReference>
<keyword evidence="7 12" id="KW-0573">Peptidoglycan synthesis</keyword>
<dbReference type="InterPro" id="IPR050068">
    <property type="entry name" value="MurA_subfamily"/>
</dbReference>
<dbReference type="Pfam" id="PF00275">
    <property type="entry name" value="EPSP_synthase"/>
    <property type="match status" value="1"/>
</dbReference>
<organism evidence="14 15">
    <name type="scientific">Mesonia phycicola</name>
    <dbReference type="NCBI Taxonomy" id="579105"/>
    <lineage>
        <taxon>Bacteria</taxon>
        <taxon>Pseudomonadati</taxon>
        <taxon>Bacteroidota</taxon>
        <taxon>Flavobacteriia</taxon>
        <taxon>Flavobacteriales</taxon>
        <taxon>Flavobacteriaceae</taxon>
        <taxon>Mesonia</taxon>
    </lineage>
</organism>
<comment type="similarity">
    <text evidence="10 12">Belongs to the EPSP synthase family. MurA subfamily.</text>
</comment>
<evidence type="ECO:0000256" key="5">
    <source>
        <dbReference type="ARBA" id="ARBA00022679"/>
    </source>
</evidence>
<gene>
    <name evidence="12" type="primary">murA</name>
    <name evidence="14" type="ORF">SAMN04488096_104120</name>
</gene>
<comment type="caution">
    <text evidence="12">Lacks conserved residue(s) required for the propagation of feature annotation.</text>
</comment>
<dbReference type="GO" id="GO:0008760">
    <property type="term" value="F:UDP-N-acetylglucosamine 1-carboxyvinyltransferase activity"/>
    <property type="evidence" value="ECO:0007669"/>
    <property type="project" value="UniProtKB-UniRule"/>
</dbReference>
<feature type="binding site" evidence="12">
    <location>
        <position position="343"/>
    </location>
    <ligand>
        <name>UDP-N-acetyl-alpha-D-glucosamine</name>
        <dbReference type="ChEBI" id="CHEBI:57705"/>
    </ligand>
</feature>
<keyword evidence="3 12" id="KW-0963">Cytoplasm</keyword>
<dbReference type="NCBIfam" id="TIGR01072">
    <property type="entry name" value="murA"/>
    <property type="match status" value="1"/>
</dbReference>
<evidence type="ECO:0000313" key="14">
    <source>
        <dbReference type="EMBL" id="SHI75592.1"/>
    </source>
</evidence>
<dbReference type="HAMAP" id="MF_00111">
    <property type="entry name" value="MurA"/>
    <property type="match status" value="1"/>
</dbReference>
<feature type="binding site" evidence="12">
    <location>
        <position position="97"/>
    </location>
    <ligand>
        <name>UDP-N-acetyl-alpha-D-glucosamine</name>
        <dbReference type="ChEBI" id="CHEBI:57705"/>
    </ligand>
</feature>
<evidence type="ECO:0000256" key="4">
    <source>
        <dbReference type="ARBA" id="ARBA00022618"/>
    </source>
</evidence>
<feature type="active site" description="Proton donor" evidence="12">
    <location>
        <position position="121"/>
    </location>
</feature>
<dbReference type="GO" id="GO:0051301">
    <property type="term" value="P:cell division"/>
    <property type="evidence" value="ECO:0007669"/>
    <property type="project" value="UniProtKB-KW"/>
</dbReference>
<dbReference type="GO" id="GO:0071555">
    <property type="term" value="P:cell wall organization"/>
    <property type="evidence" value="ECO:0007669"/>
    <property type="project" value="UniProtKB-KW"/>
</dbReference>
<keyword evidence="6 12" id="KW-0133">Cell shape</keyword>
<dbReference type="GO" id="GO:0005737">
    <property type="term" value="C:cytoplasm"/>
    <property type="evidence" value="ECO:0007669"/>
    <property type="project" value="UniProtKB-SubCell"/>
</dbReference>
<keyword evidence="4 12" id="KW-0132">Cell division</keyword>
<dbReference type="OrthoDB" id="9803760at2"/>
<sequence length="436" mass="47665">MATFQIEGGHSLKGDIQPQGAKNEALQILCAVLLTNDTVTINNIPDIRDVNKLIEILSNLGVKIQKLGKGSYSFKSDALNLDYLESEQFKEEGSGLRGSIMIVGPLLGRFGKGYIPRPGGDKIGRRRLDTHFEGFIKLGAKFRYNKEERFYGVEAPKGLKGTYMLLEEASVTGTANIVMAAVHAEGETTIYNAACEPYLQQLCKMLVSMGAKIDGIGSNMLKITGVKELGGCTHTILPDMIEIGSWIGLAAMTKSEITIKNVSWDNLGLIPNTFRKLGITIEKKGDDIYIPAHKNGYEVQSFIDGSIMNISDSPWPGFTPDLLSIMLVVATQAKGSVLIHQKMFESRLFFVDKLIDMGAKIILCDPHRATVIGHNFESQLKATTMTSPDIRAGISLLIAALSAKGTSTIHNIEQIDRGYEDIDGRLRKIGAKITRS</sequence>
<evidence type="ECO:0000256" key="9">
    <source>
        <dbReference type="ARBA" id="ARBA00023316"/>
    </source>
</evidence>
<keyword evidence="8 12" id="KW-0131">Cell cycle</keyword>
<evidence type="ECO:0000256" key="10">
    <source>
        <dbReference type="ARBA" id="ARBA00038367"/>
    </source>
</evidence>
<evidence type="ECO:0000259" key="13">
    <source>
        <dbReference type="Pfam" id="PF00275"/>
    </source>
</evidence>
<evidence type="ECO:0000313" key="15">
    <source>
        <dbReference type="Proteomes" id="UP000184225"/>
    </source>
</evidence>
<dbReference type="EC" id="2.5.1.7" evidence="12"/>
<evidence type="ECO:0000256" key="11">
    <source>
        <dbReference type="ARBA" id="ARBA00047527"/>
    </source>
</evidence>
<feature type="binding site" evidence="12">
    <location>
        <begin position="22"/>
        <end position="23"/>
    </location>
    <ligand>
        <name>phosphoenolpyruvate</name>
        <dbReference type="ChEBI" id="CHEBI:58702"/>
    </ligand>
</feature>
<dbReference type="AlphaFoldDB" id="A0A1M6DQU9"/>
<comment type="subcellular location">
    <subcellularLocation>
        <location evidence="1 12">Cytoplasm</location>
    </subcellularLocation>
</comment>
<protein>
    <recommendedName>
        <fullName evidence="12">UDP-N-acetylglucosamine 1-carboxyvinyltransferase</fullName>
        <ecNumber evidence="12">2.5.1.7</ecNumber>
    </recommendedName>
    <alternativeName>
        <fullName evidence="12">Enoylpyruvate transferase</fullName>
    </alternativeName>
    <alternativeName>
        <fullName evidence="12">UDP-N-acetylglucosamine enolpyruvyl transferase</fullName>
        <shortName evidence="12">EPT</shortName>
    </alternativeName>
</protein>
<dbReference type="STRING" id="579105.SAMN04488096_104120"/>
<reference evidence="14 15" key="1">
    <citation type="submission" date="2016-11" db="EMBL/GenBank/DDBJ databases">
        <authorList>
            <person name="Jaros S."/>
            <person name="Januszkiewicz K."/>
            <person name="Wedrychowicz H."/>
        </authorList>
    </citation>
    <scope>NUCLEOTIDE SEQUENCE [LARGE SCALE GENOMIC DNA]</scope>
    <source>
        <strain evidence="14 15">DSM 21425</strain>
    </source>
</reference>
<keyword evidence="15" id="KW-1185">Reference proteome</keyword>
<dbReference type="EMBL" id="FQYY01000004">
    <property type="protein sequence ID" value="SHI75592.1"/>
    <property type="molecule type" value="Genomic_DNA"/>
</dbReference>
<dbReference type="RefSeq" id="WP_073149659.1">
    <property type="nucleotide sequence ID" value="NZ_FQYY01000004.1"/>
</dbReference>
<dbReference type="UniPathway" id="UPA00219"/>
<dbReference type="InterPro" id="IPR013792">
    <property type="entry name" value="RNA3'P_cycl/enolpyr_Trfase_a/b"/>
</dbReference>
<dbReference type="CDD" id="cd01555">
    <property type="entry name" value="UdpNAET"/>
    <property type="match status" value="1"/>
</dbReference>
<dbReference type="InterPro" id="IPR001986">
    <property type="entry name" value="Enolpyruvate_Tfrase_dom"/>
</dbReference>
<dbReference type="Gene3D" id="3.65.10.10">
    <property type="entry name" value="Enolpyruvate transferase domain"/>
    <property type="match status" value="2"/>
</dbReference>
<dbReference type="NCBIfam" id="NF006873">
    <property type="entry name" value="PRK09369.1"/>
    <property type="match status" value="1"/>
</dbReference>
<proteinExistence type="inferred from homology"/>
<accession>A0A1M6DQU9</accession>
<keyword evidence="5 12" id="KW-0808">Transferase</keyword>
<dbReference type="GO" id="GO:0008360">
    <property type="term" value="P:regulation of cell shape"/>
    <property type="evidence" value="ECO:0007669"/>
    <property type="project" value="UniProtKB-KW"/>
</dbReference>
<evidence type="ECO:0000256" key="7">
    <source>
        <dbReference type="ARBA" id="ARBA00022984"/>
    </source>
</evidence>
<dbReference type="PANTHER" id="PTHR43783:SF1">
    <property type="entry name" value="UDP-N-ACETYLGLUCOSAMINE 1-CARBOXYVINYLTRANSFERASE"/>
    <property type="match status" value="1"/>
</dbReference>
<dbReference type="GO" id="GO:0009252">
    <property type="term" value="P:peptidoglycan biosynthetic process"/>
    <property type="evidence" value="ECO:0007669"/>
    <property type="project" value="UniProtKB-UniRule"/>
</dbReference>
<dbReference type="PANTHER" id="PTHR43783">
    <property type="entry name" value="UDP-N-ACETYLGLUCOSAMINE 1-CARBOXYVINYLTRANSFERASE"/>
    <property type="match status" value="1"/>
</dbReference>
<name>A0A1M6DQU9_9FLAO</name>
<dbReference type="SUPFAM" id="SSF55205">
    <property type="entry name" value="EPT/RTPC-like"/>
    <property type="match status" value="1"/>
</dbReference>
<keyword evidence="9 12" id="KW-0961">Cell wall biogenesis/degradation</keyword>
<evidence type="ECO:0000256" key="6">
    <source>
        <dbReference type="ARBA" id="ARBA00022960"/>
    </source>
</evidence>
<feature type="domain" description="Enolpyruvate transferase" evidence="13">
    <location>
        <begin position="7"/>
        <end position="423"/>
    </location>
</feature>
<dbReference type="InterPro" id="IPR005750">
    <property type="entry name" value="UDP_GlcNAc_COvinyl_MurA"/>
</dbReference>
<evidence type="ECO:0000256" key="12">
    <source>
        <dbReference type="HAMAP-Rule" id="MF_00111"/>
    </source>
</evidence>
<comment type="catalytic activity">
    <reaction evidence="11 12">
        <text>phosphoenolpyruvate + UDP-N-acetyl-alpha-D-glucosamine = UDP-N-acetyl-3-O-(1-carboxyvinyl)-alpha-D-glucosamine + phosphate</text>
        <dbReference type="Rhea" id="RHEA:18681"/>
        <dbReference type="ChEBI" id="CHEBI:43474"/>
        <dbReference type="ChEBI" id="CHEBI:57705"/>
        <dbReference type="ChEBI" id="CHEBI:58702"/>
        <dbReference type="ChEBI" id="CHEBI:68483"/>
        <dbReference type="EC" id="2.5.1.7"/>
    </reaction>
</comment>
<evidence type="ECO:0000256" key="3">
    <source>
        <dbReference type="ARBA" id="ARBA00022490"/>
    </source>
</evidence>
<evidence type="ECO:0000256" key="1">
    <source>
        <dbReference type="ARBA" id="ARBA00004496"/>
    </source>
</evidence>
<comment type="function">
    <text evidence="12">Cell wall formation. Adds enolpyruvyl to UDP-N-acetylglucosamine.</text>
</comment>
<evidence type="ECO:0000256" key="8">
    <source>
        <dbReference type="ARBA" id="ARBA00023306"/>
    </source>
</evidence>
<dbReference type="Proteomes" id="UP000184225">
    <property type="component" value="Unassembled WGS sequence"/>
</dbReference>
<dbReference type="GO" id="GO:0019277">
    <property type="term" value="P:UDP-N-acetylgalactosamine biosynthetic process"/>
    <property type="evidence" value="ECO:0007669"/>
    <property type="project" value="InterPro"/>
</dbReference>
<comment type="pathway">
    <text evidence="2 12">Cell wall biogenesis; peptidoglycan biosynthesis.</text>
</comment>